<dbReference type="EMBL" id="SGPL01000595">
    <property type="protein sequence ID" value="THH10024.1"/>
    <property type="molecule type" value="Genomic_DNA"/>
</dbReference>
<name>A0A4S4LDV1_9AGAM</name>
<sequence length="254" mass="28555">MPRLLTDPHLQQCPSYQDPEYEEFIIDATRIGESPEDVIARLAQAWNTHNTRLKEAWDLQVQEDGEAAAAEEQARKEKEALATLEAEKVTATEKAEADKKKPRLPEWSKMASIESSVRPRPSAFAIHKLKSFEYIELWYFTPEGCRDAAASGISVSDESYAIISIGSGLQLRPTVTHSPSKKVVKDADLTWIQFDIAKIAYMRELDKCGWDKETITSMANFFYDVQNNPLLEEEYGIPALCDTRPVPESAGTKG</sequence>
<accession>A0A4S4LDV1</accession>
<protein>
    <submittedName>
        <fullName evidence="2">Uncharacterized protein</fullName>
    </submittedName>
</protein>
<organism evidence="2 3">
    <name type="scientific">Bondarzewia mesenterica</name>
    <dbReference type="NCBI Taxonomy" id="1095465"/>
    <lineage>
        <taxon>Eukaryota</taxon>
        <taxon>Fungi</taxon>
        <taxon>Dikarya</taxon>
        <taxon>Basidiomycota</taxon>
        <taxon>Agaricomycotina</taxon>
        <taxon>Agaricomycetes</taxon>
        <taxon>Russulales</taxon>
        <taxon>Bondarzewiaceae</taxon>
        <taxon>Bondarzewia</taxon>
    </lineage>
</organism>
<keyword evidence="3" id="KW-1185">Reference proteome</keyword>
<dbReference type="Proteomes" id="UP000310158">
    <property type="component" value="Unassembled WGS sequence"/>
</dbReference>
<dbReference type="AlphaFoldDB" id="A0A4S4LDV1"/>
<gene>
    <name evidence="2" type="ORF">EW146_g8500</name>
</gene>
<evidence type="ECO:0000256" key="1">
    <source>
        <dbReference type="SAM" id="Coils"/>
    </source>
</evidence>
<evidence type="ECO:0000313" key="3">
    <source>
        <dbReference type="Proteomes" id="UP000310158"/>
    </source>
</evidence>
<dbReference type="OrthoDB" id="2688210at2759"/>
<keyword evidence="1" id="KW-0175">Coiled coil</keyword>
<evidence type="ECO:0000313" key="2">
    <source>
        <dbReference type="EMBL" id="THH10024.1"/>
    </source>
</evidence>
<feature type="coiled-coil region" evidence="1">
    <location>
        <begin position="67"/>
        <end position="101"/>
    </location>
</feature>
<reference evidence="2 3" key="1">
    <citation type="submission" date="2019-02" db="EMBL/GenBank/DDBJ databases">
        <title>Genome sequencing of the rare red list fungi Bondarzewia mesenterica.</title>
        <authorList>
            <person name="Buettner E."/>
            <person name="Kellner H."/>
        </authorList>
    </citation>
    <scope>NUCLEOTIDE SEQUENCE [LARGE SCALE GENOMIC DNA]</scope>
    <source>
        <strain evidence="2 3">DSM 108281</strain>
    </source>
</reference>
<comment type="caution">
    <text evidence="2">The sequence shown here is derived from an EMBL/GenBank/DDBJ whole genome shotgun (WGS) entry which is preliminary data.</text>
</comment>
<proteinExistence type="predicted"/>